<feature type="domain" description="Methyltransferase FkbM" evidence="1">
    <location>
        <begin position="57"/>
        <end position="189"/>
    </location>
</feature>
<dbReference type="Gene3D" id="3.40.50.150">
    <property type="entry name" value="Vaccinia Virus protein VP39"/>
    <property type="match status" value="1"/>
</dbReference>
<comment type="caution">
    <text evidence="2">The sequence shown here is derived from an EMBL/GenBank/DDBJ whole genome shotgun (WGS) entry which is preliminary data.</text>
</comment>
<dbReference type="InterPro" id="IPR029063">
    <property type="entry name" value="SAM-dependent_MTases_sf"/>
</dbReference>
<keyword evidence="2" id="KW-0489">Methyltransferase</keyword>
<name>A0A7W7G3N4_9ACTN</name>
<dbReference type="PANTHER" id="PTHR34203">
    <property type="entry name" value="METHYLTRANSFERASE, FKBM FAMILY PROTEIN"/>
    <property type="match status" value="1"/>
</dbReference>
<dbReference type="GO" id="GO:0008168">
    <property type="term" value="F:methyltransferase activity"/>
    <property type="evidence" value="ECO:0007669"/>
    <property type="project" value="UniProtKB-KW"/>
</dbReference>
<reference evidence="2 3" key="1">
    <citation type="submission" date="2020-08" db="EMBL/GenBank/DDBJ databases">
        <title>Sequencing the genomes of 1000 actinobacteria strains.</title>
        <authorList>
            <person name="Klenk H.-P."/>
        </authorList>
    </citation>
    <scope>NUCLEOTIDE SEQUENCE [LARGE SCALE GENOMIC DNA]</scope>
    <source>
        <strain evidence="2 3">DSM 45518</strain>
    </source>
</reference>
<dbReference type="PANTHER" id="PTHR34203:SF15">
    <property type="entry name" value="SLL1173 PROTEIN"/>
    <property type="match status" value="1"/>
</dbReference>
<accession>A0A7W7G3N4</accession>
<evidence type="ECO:0000313" key="2">
    <source>
        <dbReference type="EMBL" id="MBB4695032.1"/>
    </source>
</evidence>
<keyword evidence="2" id="KW-0808">Transferase</keyword>
<dbReference type="SUPFAM" id="SSF53335">
    <property type="entry name" value="S-adenosyl-L-methionine-dependent methyltransferases"/>
    <property type="match status" value="1"/>
</dbReference>
<keyword evidence="3" id="KW-1185">Reference proteome</keyword>
<dbReference type="Pfam" id="PF05050">
    <property type="entry name" value="Methyltransf_21"/>
    <property type="match status" value="1"/>
</dbReference>
<dbReference type="RefSeq" id="WP_184953438.1">
    <property type="nucleotide sequence ID" value="NZ_BOMC01000072.1"/>
</dbReference>
<dbReference type="EMBL" id="JACHMF010000001">
    <property type="protein sequence ID" value="MBB4695032.1"/>
    <property type="molecule type" value="Genomic_DNA"/>
</dbReference>
<protein>
    <submittedName>
        <fullName evidence="2">FkbM family methyltransferase</fullName>
    </submittedName>
</protein>
<dbReference type="NCBIfam" id="TIGR01444">
    <property type="entry name" value="fkbM_fam"/>
    <property type="match status" value="1"/>
</dbReference>
<organism evidence="2 3">
    <name type="scientific">Paractinoplanes abujensis</name>
    <dbReference type="NCBI Taxonomy" id="882441"/>
    <lineage>
        <taxon>Bacteria</taxon>
        <taxon>Bacillati</taxon>
        <taxon>Actinomycetota</taxon>
        <taxon>Actinomycetes</taxon>
        <taxon>Micromonosporales</taxon>
        <taxon>Micromonosporaceae</taxon>
        <taxon>Paractinoplanes</taxon>
    </lineage>
</organism>
<dbReference type="InterPro" id="IPR052514">
    <property type="entry name" value="SAM-dependent_MTase"/>
</dbReference>
<dbReference type="Proteomes" id="UP000542742">
    <property type="component" value="Unassembled WGS sequence"/>
</dbReference>
<dbReference type="GO" id="GO:0032259">
    <property type="term" value="P:methylation"/>
    <property type="evidence" value="ECO:0007669"/>
    <property type="project" value="UniProtKB-KW"/>
</dbReference>
<dbReference type="AlphaFoldDB" id="A0A7W7G3N4"/>
<evidence type="ECO:0000259" key="1">
    <source>
        <dbReference type="Pfam" id="PF05050"/>
    </source>
</evidence>
<dbReference type="InterPro" id="IPR006342">
    <property type="entry name" value="FkbM_mtfrase"/>
</dbReference>
<proteinExistence type="predicted"/>
<evidence type="ECO:0000313" key="3">
    <source>
        <dbReference type="Proteomes" id="UP000542742"/>
    </source>
</evidence>
<sequence>MTDPGPRDSTVISELLADLAMAPLRRSLRLSYGDVLRQAVLDGFYQRFVRPGDLVFDIGAHVGDRVASFRRLGAHVVAVEPQPLCVRALRRIYSADSGVKIVPAACGARSGILPLRLNTRNPTVSTLSDDFVAAASGAHGWDREIWDDVLAVRVRTLDSLISRFGVPAFIKIDVEGYEDEVLAGLGTLVPALSFEYTTISRAVGRRCLDRLDDLGYAGFDVSPGESLRLTFERWATRRELLDHLRALPVEANAGDVYAVSSIRAFTRQ</sequence>
<gene>
    <name evidence="2" type="ORF">BKA14_005180</name>
</gene>